<evidence type="ECO:0000256" key="2">
    <source>
        <dbReference type="ARBA" id="ARBA00022737"/>
    </source>
</evidence>
<dbReference type="AlphaFoldDB" id="A0A8S0RVI7"/>
<organism evidence="4 5">
    <name type="scientific">Olea europaea subsp. europaea</name>
    <dbReference type="NCBI Taxonomy" id="158383"/>
    <lineage>
        <taxon>Eukaryota</taxon>
        <taxon>Viridiplantae</taxon>
        <taxon>Streptophyta</taxon>
        <taxon>Embryophyta</taxon>
        <taxon>Tracheophyta</taxon>
        <taxon>Spermatophyta</taxon>
        <taxon>Magnoliopsida</taxon>
        <taxon>eudicotyledons</taxon>
        <taxon>Gunneridae</taxon>
        <taxon>Pentapetalae</taxon>
        <taxon>asterids</taxon>
        <taxon>lamiids</taxon>
        <taxon>Lamiales</taxon>
        <taxon>Oleaceae</taxon>
        <taxon>Oleeae</taxon>
        <taxon>Olea</taxon>
    </lineage>
</organism>
<accession>A0A8S0RVI7</accession>
<evidence type="ECO:0000256" key="1">
    <source>
        <dbReference type="ARBA" id="ARBA00007626"/>
    </source>
</evidence>
<evidence type="ECO:0000256" key="3">
    <source>
        <dbReference type="PROSITE-ProRule" id="PRU00708"/>
    </source>
</evidence>
<keyword evidence="5" id="KW-1185">Reference proteome</keyword>
<dbReference type="InterPro" id="IPR011990">
    <property type="entry name" value="TPR-like_helical_dom_sf"/>
</dbReference>
<keyword evidence="2" id="KW-0677">Repeat</keyword>
<protein>
    <recommendedName>
        <fullName evidence="6">Pentatricopeptide repeat-containing protein</fullName>
    </recommendedName>
</protein>
<comment type="caution">
    <text evidence="4">The sequence shown here is derived from an EMBL/GenBank/DDBJ whole genome shotgun (WGS) entry which is preliminary data.</text>
</comment>
<reference evidence="4 5" key="1">
    <citation type="submission" date="2019-12" db="EMBL/GenBank/DDBJ databases">
        <authorList>
            <person name="Alioto T."/>
            <person name="Alioto T."/>
            <person name="Gomez Garrido J."/>
        </authorList>
    </citation>
    <scope>NUCLEOTIDE SEQUENCE [LARGE SCALE GENOMIC DNA]</scope>
</reference>
<dbReference type="InterPro" id="IPR002885">
    <property type="entry name" value="PPR_rpt"/>
</dbReference>
<dbReference type="OrthoDB" id="907694at2759"/>
<gene>
    <name evidence="4" type="ORF">OLEA9_A094813</name>
</gene>
<name>A0A8S0RVI7_OLEEU</name>
<proteinExistence type="inferred from homology"/>
<sequence>MDEMKRKEMLSCNEQPNKITYTVIIDGYCKLGRIKEAFELLSEMIGNGVDPDPVTYITLANVFCKEGKEMLIKIEWKLQHGIRCHSP</sequence>
<evidence type="ECO:0000313" key="5">
    <source>
        <dbReference type="Proteomes" id="UP000594638"/>
    </source>
</evidence>
<dbReference type="NCBIfam" id="TIGR00756">
    <property type="entry name" value="PPR"/>
    <property type="match status" value="1"/>
</dbReference>
<comment type="similarity">
    <text evidence="1">Belongs to the PPR family. P subfamily.</text>
</comment>
<dbReference type="PANTHER" id="PTHR47941">
    <property type="entry name" value="PENTATRICOPEPTIDE REPEAT-CONTAINING PROTEIN 3, MITOCHONDRIAL"/>
    <property type="match status" value="1"/>
</dbReference>
<dbReference type="Gene3D" id="1.25.40.10">
    <property type="entry name" value="Tetratricopeptide repeat domain"/>
    <property type="match status" value="1"/>
</dbReference>
<evidence type="ECO:0000313" key="4">
    <source>
        <dbReference type="EMBL" id="CAA2983547.1"/>
    </source>
</evidence>
<dbReference type="Proteomes" id="UP000594638">
    <property type="component" value="Unassembled WGS sequence"/>
</dbReference>
<dbReference type="Gramene" id="OE9A094813T1">
    <property type="protein sequence ID" value="OE9A094813C1"/>
    <property type="gene ID" value="OE9A094813"/>
</dbReference>
<evidence type="ECO:0008006" key="6">
    <source>
        <dbReference type="Google" id="ProtNLM"/>
    </source>
</evidence>
<feature type="repeat" description="PPR" evidence="3">
    <location>
        <begin position="17"/>
        <end position="51"/>
    </location>
</feature>
<dbReference type="PROSITE" id="PS51375">
    <property type="entry name" value="PPR"/>
    <property type="match status" value="1"/>
</dbReference>
<dbReference type="EMBL" id="CACTIH010003734">
    <property type="protein sequence ID" value="CAA2983547.1"/>
    <property type="molecule type" value="Genomic_DNA"/>
</dbReference>
<dbReference type="Pfam" id="PF13041">
    <property type="entry name" value="PPR_2"/>
    <property type="match status" value="1"/>
</dbReference>